<dbReference type="EMBL" id="UGSG01000001">
    <property type="protein sequence ID" value="SUA80434.1"/>
    <property type="molecule type" value="Genomic_DNA"/>
</dbReference>
<protein>
    <submittedName>
        <fullName evidence="1">Uncharacterized protein</fullName>
    </submittedName>
</protein>
<dbReference type="Proteomes" id="UP000254573">
    <property type="component" value="Unassembled WGS sequence"/>
</dbReference>
<sequence>MQRAVHAIENVLYRAREPFAVFVVKGEAVALRTSTARCACELRRSTVHGHLVGVYDGRADIDAVIADLEHFAAR</sequence>
<name>A0A378YTI0_9BURK</name>
<evidence type="ECO:0000313" key="1">
    <source>
        <dbReference type="EMBL" id="SUA80434.1"/>
    </source>
</evidence>
<dbReference type="AlphaFoldDB" id="A0A378YTI0"/>
<dbReference type="KEGG" id="ppnm:LV28_18950"/>
<evidence type="ECO:0000313" key="2">
    <source>
        <dbReference type="Proteomes" id="UP000254573"/>
    </source>
</evidence>
<accession>A0A378YTI0</accession>
<gene>
    <name evidence="1" type="ORF">NCTC13160_03741</name>
</gene>
<reference evidence="1 2" key="1">
    <citation type="submission" date="2018-06" db="EMBL/GenBank/DDBJ databases">
        <authorList>
            <consortium name="Pathogen Informatics"/>
            <person name="Doyle S."/>
        </authorList>
    </citation>
    <scope>NUCLEOTIDE SEQUENCE [LARGE SCALE GENOMIC DNA]</scope>
    <source>
        <strain evidence="1 2">NCTC13160</strain>
    </source>
</reference>
<dbReference type="RefSeq" id="WP_038619929.1">
    <property type="nucleotide sequence ID" value="NZ_CP009553.3"/>
</dbReference>
<organism evidence="1 2">
    <name type="scientific">Pandoraea pnomenusa</name>
    <dbReference type="NCBI Taxonomy" id="93220"/>
    <lineage>
        <taxon>Bacteria</taxon>
        <taxon>Pseudomonadati</taxon>
        <taxon>Pseudomonadota</taxon>
        <taxon>Betaproteobacteria</taxon>
        <taxon>Burkholderiales</taxon>
        <taxon>Burkholderiaceae</taxon>
        <taxon>Pandoraea</taxon>
    </lineage>
</organism>
<proteinExistence type="predicted"/>